<gene>
    <name evidence="3" type="ORF">DFQ01_12156</name>
</gene>
<sequence length="360" mass="39730">MKWMQRVTVLAMIAVLLVVAGCSSSDKPAKDAVVDSLKKMSEMNAYAFTGTIGINDVSIPTSESDKFGFATFFTSMLKGAKISFDGQYDRDAKRTDMTMKVEYKSDGSSTTLEVPVIMTDEKMFVKIPNVPFFPLPESITSKFIEIDMKQLMEEQGAGTAATALDSDKMIKLSSDLLLAVIEPFESKDYFSEPKAADVEGLPQDVEYDDLIQFQLTSETFPAAVEVIANKVAPAILDLLSSDEEYMNLLNLKKEDLDKAKQELTDNSAQAIEEIKKAVKVNNFKLTTGVKDGYMTFQGVNADVVVTDENNAETKLNLSAQSQYSDINKKQTFKQEIPTDTTKLEDLAKSLGVDLTQPVLQ</sequence>
<feature type="signal peptide" evidence="2">
    <location>
        <begin position="1"/>
        <end position="20"/>
    </location>
</feature>
<protein>
    <recommendedName>
        <fullName evidence="5">Lipoprotein</fullName>
    </recommendedName>
</protein>
<dbReference type="EMBL" id="QGTQ01000021">
    <property type="protein sequence ID" value="PWV97413.1"/>
    <property type="molecule type" value="Genomic_DNA"/>
</dbReference>
<dbReference type="Proteomes" id="UP000246635">
    <property type="component" value="Unassembled WGS sequence"/>
</dbReference>
<comment type="caution">
    <text evidence="3">The sequence shown here is derived from an EMBL/GenBank/DDBJ whole genome shotgun (WGS) entry which is preliminary data.</text>
</comment>
<evidence type="ECO:0000256" key="1">
    <source>
        <dbReference type="SAM" id="Coils"/>
    </source>
</evidence>
<organism evidence="3 4">
    <name type="scientific">Paenibacillus cellulosilyticus</name>
    <dbReference type="NCBI Taxonomy" id="375489"/>
    <lineage>
        <taxon>Bacteria</taxon>
        <taxon>Bacillati</taxon>
        <taxon>Bacillota</taxon>
        <taxon>Bacilli</taxon>
        <taxon>Bacillales</taxon>
        <taxon>Paenibacillaceae</taxon>
        <taxon>Paenibacillus</taxon>
    </lineage>
</organism>
<evidence type="ECO:0000256" key="2">
    <source>
        <dbReference type="SAM" id="SignalP"/>
    </source>
</evidence>
<evidence type="ECO:0000313" key="3">
    <source>
        <dbReference type="EMBL" id="PWV97413.1"/>
    </source>
</evidence>
<keyword evidence="1" id="KW-0175">Coiled coil</keyword>
<feature type="chain" id="PRO_5038420046" description="Lipoprotein" evidence="2">
    <location>
        <begin position="21"/>
        <end position="360"/>
    </location>
</feature>
<keyword evidence="4" id="KW-1185">Reference proteome</keyword>
<dbReference type="OrthoDB" id="2657915at2"/>
<accession>A0A2V2YXS0</accession>
<evidence type="ECO:0008006" key="5">
    <source>
        <dbReference type="Google" id="ProtNLM"/>
    </source>
</evidence>
<proteinExistence type="predicted"/>
<keyword evidence="2" id="KW-0732">Signal</keyword>
<evidence type="ECO:0000313" key="4">
    <source>
        <dbReference type="Proteomes" id="UP000246635"/>
    </source>
</evidence>
<reference evidence="3 4" key="1">
    <citation type="submission" date="2018-05" db="EMBL/GenBank/DDBJ databases">
        <title>Genomic Encyclopedia of Type Strains, Phase III (KMG-III): the genomes of soil and plant-associated and newly described type strains.</title>
        <authorList>
            <person name="Whitman W."/>
        </authorList>
    </citation>
    <scope>NUCLEOTIDE SEQUENCE [LARGE SCALE GENOMIC DNA]</scope>
    <source>
        <strain evidence="3 4">CECT 5696</strain>
    </source>
</reference>
<name>A0A2V2YXS0_9BACL</name>
<dbReference type="RefSeq" id="WP_110045934.1">
    <property type="nucleotide sequence ID" value="NZ_CP054613.1"/>
</dbReference>
<dbReference type="AlphaFoldDB" id="A0A2V2YXS0"/>
<feature type="coiled-coil region" evidence="1">
    <location>
        <begin position="242"/>
        <end position="280"/>
    </location>
</feature>
<dbReference type="PROSITE" id="PS51257">
    <property type="entry name" value="PROKAR_LIPOPROTEIN"/>
    <property type="match status" value="1"/>
</dbReference>